<evidence type="ECO:0000313" key="12">
    <source>
        <dbReference type="EMBL" id="CAA6813405.1"/>
    </source>
</evidence>
<dbReference type="PANTHER" id="PTHR18952">
    <property type="entry name" value="CARBONIC ANHYDRASE"/>
    <property type="match status" value="1"/>
</dbReference>
<dbReference type="AlphaFoldDB" id="A0A6S6T594"/>
<comment type="similarity">
    <text evidence="3 10">Belongs to the alpha-carbonic anhydrase family.</text>
</comment>
<dbReference type="PROSITE" id="PS51144">
    <property type="entry name" value="ALPHA_CA_2"/>
    <property type="match status" value="1"/>
</dbReference>
<feature type="signal peptide" evidence="10">
    <location>
        <begin position="1"/>
        <end position="22"/>
    </location>
</feature>
<evidence type="ECO:0000256" key="4">
    <source>
        <dbReference type="ARBA" id="ARBA00012925"/>
    </source>
</evidence>
<evidence type="ECO:0000256" key="2">
    <source>
        <dbReference type="ARBA" id="ARBA00002904"/>
    </source>
</evidence>
<proteinExistence type="inferred from homology"/>
<dbReference type="InterPro" id="IPR023561">
    <property type="entry name" value="Carbonic_anhydrase_a-class"/>
</dbReference>
<dbReference type="Gene3D" id="3.10.200.10">
    <property type="entry name" value="Alpha carbonic anhydrase"/>
    <property type="match status" value="1"/>
</dbReference>
<comment type="function">
    <text evidence="2 10">Reversible hydration of carbon dioxide.</text>
</comment>
<evidence type="ECO:0000256" key="3">
    <source>
        <dbReference type="ARBA" id="ARBA00010718"/>
    </source>
</evidence>
<evidence type="ECO:0000256" key="5">
    <source>
        <dbReference type="ARBA" id="ARBA00014628"/>
    </source>
</evidence>
<keyword evidence="6 10" id="KW-0479">Metal-binding</keyword>
<comment type="cofactor">
    <cofactor evidence="1 10">
        <name>Zn(2+)</name>
        <dbReference type="ChEBI" id="CHEBI:29105"/>
    </cofactor>
</comment>
<dbReference type="EMBL" id="CACVAY010000061">
    <property type="protein sequence ID" value="CAA6813405.1"/>
    <property type="molecule type" value="Genomic_DNA"/>
</dbReference>
<dbReference type="InterPro" id="IPR001148">
    <property type="entry name" value="CA_dom"/>
</dbReference>
<protein>
    <recommendedName>
        <fullName evidence="5 10">Carbonic anhydrase</fullName>
        <ecNumber evidence="4 10">4.2.1.1</ecNumber>
    </recommendedName>
</protein>
<dbReference type="CDD" id="cd03124">
    <property type="entry name" value="alpha_CA_prokaryotic_like"/>
    <property type="match status" value="1"/>
</dbReference>
<evidence type="ECO:0000259" key="11">
    <source>
        <dbReference type="PROSITE" id="PS51144"/>
    </source>
</evidence>
<keyword evidence="7 10" id="KW-0862">Zinc</keyword>
<evidence type="ECO:0000256" key="10">
    <source>
        <dbReference type="RuleBase" id="RU367011"/>
    </source>
</evidence>
<dbReference type="PROSITE" id="PS00162">
    <property type="entry name" value="ALPHA_CA_1"/>
    <property type="match status" value="1"/>
</dbReference>
<dbReference type="GO" id="GO:0004089">
    <property type="term" value="F:carbonate dehydratase activity"/>
    <property type="evidence" value="ECO:0007669"/>
    <property type="project" value="UniProtKB-UniRule"/>
</dbReference>
<name>A0A6S6T594_9GAMM</name>
<dbReference type="SMART" id="SM01057">
    <property type="entry name" value="Carb_anhydrase"/>
    <property type="match status" value="1"/>
</dbReference>
<organism evidence="12">
    <name type="scientific">uncultured Thiotrichaceae bacterium</name>
    <dbReference type="NCBI Taxonomy" id="298394"/>
    <lineage>
        <taxon>Bacteria</taxon>
        <taxon>Pseudomonadati</taxon>
        <taxon>Pseudomonadota</taxon>
        <taxon>Gammaproteobacteria</taxon>
        <taxon>Thiotrichales</taxon>
        <taxon>Thiotrichaceae</taxon>
        <taxon>environmental samples</taxon>
    </lineage>
</organism>
<comment type="catalytic activity">
    <reaction evidence="9 10">
        <text>hydrogencarbonate + H(+) = CO2 + H2O</text>
        <dbReference type="Rhea" id="RHEA:10748"/>
        <dbReference type="ChEBI" id="CHEBI:15377"/>
        <dbReference type="ChEBI" id="CHEBI:15378"/>
        <dbReference type="ChEBI" id="CHEBI:16526"/>
        <dbReference type="ChEBI" id="CHEBI:17544"/>
        <dbReference type="EC" id="4.2.1.1"/>
    </reaction>
</comment>
<evidence type="ECO:0000256" key="8">
    <source>
        <dbReference type="ARBA" id="ARBA00023239"/>
    </source>
</evidence>
<evidence type="ECO:0000256" key="6">
    <source>
        <dbReference type="ARBA" id="ARBA00022723"/>
    </source>
</evidence>
<feature type="domain" description="Alpha-carbonic anhydrase" evidence="11">
    <location>
        <begin position="28"/>
        <end position="248"/>
    </location>
</feature>
<accession>A0A6S6T594</accession>
<dbReference type="GO" id="GO:0008270">
    <property type="term" value="F:zinc ion binding"/>
    <property type="evidence" value="ECO:0007669"/>
    <property type="project" value="UniProtKB-UniRule"/>
</dbReference>
<dbReference type="PROSITE" id="PS51257">
    <property type="entry name" value="PROKAR_LIPOPROTEIN"/>
    <property type="match status" value="1"/>
</dbReference>
<evidence type="ECO:0000256" key="1">
    <source>
        <dbReference type="ARBA" id="ARBA00001947"/>
    </source>
</evidence>
<feature type="chain" id="PRO_5028505308" description="Carbonic anhydrase" evidence="10">
    <location>
        <begin position="23"/>
        <end position="248"/>
    </location>
</feature>
<evidence type="ECO:0000256" key="7">
    <source>
        <dbReference type="ARBA" id="ARBA00022833"/>
    </source>
</evidence>
<sequence length="248" mass="27093">MKRFIAVSAMTLLAACSTTSNTTEQQPPAWSYEGNTGPAHWAQLTPEYGACNGKNQSPVDLTSFTEASLKPLQFQYKAGGNEVVNNGHTVQVNYDVGSSVFIDGVQFNLVQFHFHAPSENHINGMSYPLEAHLVHKDRHGNLAVVAVMFKEGTPNEGLAKVWAQMPQNKGDKNALSPPVSVSEILPKNRDHYRFNGSLTTPPCSEGVIWTVMKQPMTASKAQIAQFAGVLHHANNRPIQATNARTILK</sequence>
<dbReference type="InterPro" id="IPR036398">
    <property type="entry name" value="CA_dom_sf"/>
</dbReference>
<dbReference type="InterPro" id="IPR018338">
    <property type="entry name" value="Carbonic_anhydrase_a-class_CS"/>
</dbReference>
<keyword evidence="8 10" id="KW-0456">Lyase</keyword>
<dbReference type="PANTHER" id="PTHR18952:SF265">
    <property type="entry name" value="CARBONIC ANHYDRASE"/>
    <property type="match status" value="1"/>
</dbReference>
<keyword evidence="10" id="KW-0732">Signal</keyword>
<dbReference type="Pfam" id="PF00194">
    <property type="entry name" value="Carb_anhydrase"/>
    <property type="match status" value="1"/>
</dbReference>
<reference evidence="12" key="1">
    <citation type="submission" date="2020-01" db="EMBL/GenBank/DDBJ databases">
        <authorList>
            <person name="Meier V. D."/>
            <person name="Meier V D."/>
        </authorList>
    </citation>
    <scope>NUCLEOTIDE SEQUENCE</scope>
    <source>
        <strain evidence="12">HLG_WM_MAG_07</strain>
    </source>
</reference>
<dbReference type="EC" id="4.2.1.1" evidence="4 10"/>
<dbReference type="SUPFAM" id="SSF51069">
    <property type="entry name" value="Carbonic anhydrase"/>
    <property type="match status" value="1"/>
</dbReference>
<gene>
    <name evidence="12" type="ORF">HELGO_WM14968</name>
</gene>
<evidence type="ECO:0000256" key="9">
    <source>
        <dbReference type="ARBA" id="ARBA00048348"/>
    </source>
</evidence>
<dbReference type="InterPro" id="IPR041891">
    <property type="entry name" value="Alpha_CA_prokaryot-like"/>
</dbReference>